<feature type="domain" description="Methionyl/Valyl/Leucyl/Isoleucyl-tRNA synthetase anticodon-binding" evidence="12">
    <location>
        <begin position="812"/>
        <end position="925"/>
    </location>
</feature>
<name>A0A5B9QJN8_9BACT</name>
<dbReference type="GO" id="GO:0004823">
    <property type="term" value="F:leucine-tRNA ligase activity"/>
    <property type="evidence" value="ECO:0007669"/>
    <property type="project" value="UniProtKB-UniRule"/>
</dbReference>
<dbReference type="RefSeq" id="WP_148072981.1">
    <property type="nucleotide sequence ID" value="NZ_CP042913.1"/>
</dbReference>
<dbReference type="GO" id="GO:0006429">
    <property type="term" value="P:leucyl-tRNA aminoacylation"/>
    <property type="evidence" value="ECO:0007669"/>
    <property type="project" value="UniProtKB-UniRule"/>
</dbReference>
<keyword evidence="7 9" id="KW-0030">Aminoacyl-tRNA synthetase</keyword>
<comment type="subcellular location">
    <subcellularLocation>
        <location evidence="9">Cytoplasm</location>
    </subcellularLocation>
</comment>
<feature type="domain" description="Aminoacyl-tRNA synthetase class Ia" evidence="11">
    <location>
        <begin position="13"/>
        <end position="145"/>
    </location>
</feature>
<protein>
    <recommendedName>
        <fullName evidence="9">Leucine--tRNA ligase</fullName>
        <ecNumber evidence="9">6.1.1.4</ecNumber>
    </recommendedName>
    <alternativeName>
        <fullName evidence="9">Leucyl-tRNA synthetase</fullName>
        <shortName evidence="9">LeuRS</shortName>
    </alternativeName>
</protein>
<dbReference type="PRINTS" id="PR00985">
    <property type="entry name" value="TRNASYNTHLEU"/>
</dbReference>
<dbReference type="Proteomes" id="UP000323917">
    <property type="component" value="Chromosome"/>
</dbReference>
<organism evidence="14 15">
    <name type="scientific">Bythopirellula goksoeyrii</name>
    <dbReference type="NCBI Taxonomy" id="1400387"/>
    <lineage>
        <taxon>Bacteria</taxon>
        <taxon>Pseudomonadati</taxon>
        <taxon>Planctomycetota</taxon>
        <taxon>Planctomycetia</taxon>
        <taxon>Pirellulales</taxon>
        <taxon>Lacipirellulaceae</taxon>
        <taxon>Bythopirellula</taxon>
    </lineage>
</organism>
<dbReference type="PROSITE" id="PS00178">
    <property type="entry name" value="AA_TRNA_LIGASE_I"/>
    <property type="match status" value="1"/>
</dbReference>
<dbReference type="InterPro" id="IPR009080">
    <property type="entry name" value="tRNAsynth_Ia_anticodon-bd"/>
</dbReference>
<dbReference type="SUPFAM" id="SSF52374">
    <property type="entry name" value="Nucleotidylyl transferase"/>
    <property type="match status" value="1"/>
</dbReference>
<accession>A0A5B9QJN8</accession>
<evidence type="ECO:0000259" key="12">
    <source>
        <dbReference type="Pfam" id="PF08264"/>
    </source>
</evidence>
<keyword evidence="3 9" id="KW-0436">Ligase</keyword>
<dbReference type="InterPro" id="IPR009008">
    <property type="entry name" value="Val/Leu/Ile-tRNA-synth_edit"/>
</dbReference>
<dbReference type="PANTHER" id="PTHR43740:SF2">
    <property type="entry name" value="LEUCINE--TRNA LIGASE, MITOCHONDRIAL"/>
    <property type="match status" value="1"/>
</dbReference>
<dbReference type="InterPro" id="IPR001412">
    <property type="entry name" value="aa-tRNA-synth_I_CS"/>
</dbReference>
<comment type="caution">
    <text evidence="9">Lacks conserved residue(s) required for the propagation of feature annotation.</text>
</comment>
<dbReference type="FunFam" id="3.40.50.620:FF:000060">
    <property type="entry name" value="Leucine--tRNA ligase"/>
    <property type="match status" value="1"/>
</dbReference>
<evidence type="ECO:0000256" key="9">
    <source>
        <dbReference type="HAMAP-Rule" id="MF_00049"/>
    </source>
</evidence>
<dbReference type="InterPro" id="IPR002300">
    <property type="entry name" value="aa-tRNA-synth_Ia"/>
</dbReference>
<evidence type="ECO:0000256" key="3">
    <source>
        <dbReference type="ARBA" id="ARBA00022598"/>
    </source>
</evidence>
<dbReference type="SUPFAM" id="SSF50677">
    <property type="entry name" value="ValRS/IleRS/LeuRS editing domain"/>
    <property type="match status" value="1"/>
</dbReference>
<evidence type="ECO:0000256" key="10">
    <source>
        <dbReference type="RuleBase" id="RU363035"/>
    </source>
</evidence>
<keyword evidence="6 9" id="KW-0648">Protein biosynthesis</keyword>
<dbReference type="InterPro" id="IPR002302">
    <property type="entry name" value="Leu-tRNA-ligase"/>
</dbReference>
<proteinExistence type="inferred from homology"/>
<feature type="short sequence motif" description="'KMSKS' region" evidence="9">
    <location>
        <begin position="730"/>
        <end position="734"/>
    </location>
</feature>
<evidence type="ECO:0000256" key="2">
    <source>
        <dbReference type="ARBA" id="ARBA00022490"/>
    </source>
</evidence>
<dbReference type="FunFam" id="3.40.50.620:FF:000056">
    <property type="entry name" value="Leucine--tRNA ligase"/>
    <property type="match status" value="1"/>
</dbReference>
<dbReference type="Pfam" id="PF08264">
    <property type="entry name" value="Anticodon_1"/>
    <property type="match status" value="1"/>
</dbReference>
<keyword evidence="15" id="KW-1185">Reference proteome</keyword>
<gene>
    <name evidence="9 14" type="primary">leuS</name>
    <name evidence="14" type="ORF">Pr1d_15870</name>
</gene>
<dbReference type="GO" id="GO:0005524">
    <property type="term" value="F:ATP binding"/>
    <property type="evidence" value="ECO:0007669"/>
    <property type="project" value="UniProtKB-UniRule"/>
</dbReference>
<keyword evidence="4 9" id="KW-0547">Nucleotide-binding</keyword>
<sequence>MPRYNPATVEPKWQAYWDQNQTFASPQMPTGEKLYALDMFPYPSGDGLHVGHPEGYTATDIVCRAARMQGKSVLHPMGFDAFGLPAEEHAIKTGEHPRIQTEKNIDTFRRQLKMLGFSYDWSRELATTDVEYFRWTQWIFLQIYDTWFDEQQQKGRPIAELPIPTEVADAGEDAVREYRDEHRLAFQSFAPVNWCPALGTVLANEEVIDGKSERGSHPVERRPLRQWMLRITSYASRLESDLELVDWPESVKALQRNWIGRSTGAEVDFYLGSEANWSLKGPVQNFPRKPSDDVLRIYTTRPDTLFGATYMVIAPEHPFVERLTTADHATAVKKYCEQAAAKSDLDRTELAKEKTGVFTGSYAINPANGEQVPIWIADYVLISYGTGAIMAVPAHDERDFEFAEQYKIPIKCVVKPGDNVPQGDLERILAGEQVFTDQGTAINSDEFDGLSTAQLKRKITESLSTRGLAREAVNYKLRDWLFSRQRFWGEPFPILHELDDEGNPTGRIRAVDEANLPVDLPHLEDFKPHGRPEPPLDKAPDEWLYPVIDGVHYKRETNTMPQWAGSCWYYLRFLDPDNTKVAIDPEIEKAWMPIDLYVGGAEHAVLHLLYARFWHKVLFDRGVVSTAEPFQKLINQGMILGELEYRAVKCDGEWVSLASVPPHVLEGVESGTVLSAEEIVTATYRGQGKYLFDDKKWAILWLNESMVEKVDGRFVLKDDHSIQVHSCVFKMSKSRGNVINPDLVVKEYGADSLRLYEMFMGPLEATKPWSMEGVNGVFGFLCRVWRLIVDDRAESIELNSAVCDEEPNDEELRVLHKTIKAVTEDIAKLSFNTAIARMMEFTNYFTKNDRQPRAVLEPFVLLLAPFAPHIAEELWQALGHENTLAYEPWPSYDEGVLVESTVEIPVQVNGKLRGKITVPADANADMMEELARQDASILEYLDGKQIAKVIAVPGRMVSFVVKN</sequence>
<dbReference type="Gene3D" id="1.10.730.10">
    <property type="entry name" value="Isoleucyl-tRNA Synthetase, Domain 1"/>
    <property type="match status" value="2"/>
</dbReference>
<reference evidence="14 15" key="1">
    <citation type="submission" date="2019-08" db="EMBL/GenBank/DDBJ databases">
        <title>Deep-cultivation of Planctomycetes and their phenomic and genomic characterization uncovers novel biology.</title>
        <authorList>
            <person name="Wiegand S."/>
            <person name="Jogler M."/>
            <person name="Boedeker C."/>
            <person name="Pinto D."/>
            <person name="Vollmers J."/>
            <person name="Rivas-Marin E."/>
            <person name="Kohn T."/>
            <person name="Peeters S.H."/>
            <person name="Heuer A."/>
            <person name="Rast P."/>
            <person name="Oberbeckmann S."/>
            <person name="Bunk B."/>
            <person name="Jeske O."/>
            <person name="Meyerdierks A."/>
            <person name="Storesund J.E."/>
            <person name="Kallscheuer N."/>
            <person name="Luecker S."/>
            <person name="Lage O.M."/>
            <person name="Pohl T."/>
            <person name="Merkel B.J."/>
            <person name="Hornburger P."/>
            <person name="Mueller R.-W."/>
            <person name="Bruemmer F."/>
            <person name="Labrenz M."/>
            <person name="Spormann A.M."/>
            <person name="Op den Camp H."/>
            <person name="Overmann J."/>
            <person name="Amann R."/>
            <person name="Jetten M.S.M."/>
            <person name="Mascher T."/>
            <person name="Medema M.H."/>
            <person name="Devos D.P."/>
            <person name="Kaster A.-K."/>
            <person name="Ovreas L."/>
            <person name="Rohde M."/>
            <person name="Galperin M.Y."/>
            <person name="Jogler C."/>
        </authorList>
    </citation>
    <scope>NUCLEOTIDE SEQUENCE [LARGE SCALE GENOMIC DNA]</scope>
    <source>
        <strain evidence="14 15">Pr1d</strain>
    </source>
</reference>
<feature type="domain" description="Aminoacyl-tRNA synthetase class Ia" evidence="11">
    <location>
        <begin position="730"/>
        <end position="756"/>
    </location>
</feature>
<evidence type="ECO:0000256" key="5">
    <source>
        <dbReference type="ARBA" id="ARBA00022840"/>
    </source>
</evidence>
<dbReference type="GO" id="GO:0005829">
    <property type="term" value="C:cytosol"/>
    <property type="evidence" value="ECO:0007669"/>
    <property type="project" value="TreeGrafter"/>
</dbReference>
<dbReference type="AlphaFoldDB" id="A0A5B9QJN8"/>
<dbReference type="OrthoDB" id="9810365at2"/>
<evidence type="ECO:0000259" key="13">
    <source>
        <dbReference type="Pfam" id="PF13603"/>
    </source>
</evidence>
<evidence type="ECO:0000259" key="11">
    <source>
        <dbReference type="Pfam" id="PF00133"/>
    </source>
</evidence>
<dbReference type="GO" id="GO:0002161">
    <property type="term" value="F:aminoacyl-tRNA deacylase activity"/>
    <property type="evidence" value="ECO:0007669"/>
    <property type="project" value="InterPro"/>
</dbReference>
<evidence type="ECO:0000256" key="1">
    <source>
        <dbReference type="ARBA" id="ARBA00005594"/>
    </source>
</evidence>
<evidence type="ECO:0000256" key="7">
    <source>
        <dbReference type="ARBA" id="ARBA00023146"/>
    </source>
</evidence>
<feature type="domain" description="Leucyl-tRNA synthetase editing" evidence="13">
    <location>
        <begin position="256"/>
        <end position="463"/>
    </location>
</feature>
<dbReference type="Gene3D" id="3.90.740.10">
    <property type="entry name" value="Valyl/Leucyl/Isoleucyl-tRNA synthetase, editing domain"/>
    <property type="match status" value="1"/>
</dbReference>
<dbReference type="KEGG" id="bgok:Pr1d_15870"/>
<evidence type="ECO:0000256" key="8">
    <source>
        <dbReference type="ARBA" id="ARBA00047469"/>
    </source>
</evidence>
<dbReference type="Gene3D" id="3.40.50.620">
    <property type="entry name" value="HUPs"/>
    <property type="match status" value="3"/>
</dbReference>
<dbReference type="HAMAP" id="MF_00049_B">
    <property type="entry name" value="Leu_tRNA_synth_B"/>
    <property type="match status" value="1"/>
</dbReference>
<dbReference type="EMBL" id="CP042913">
    <property type="protein sequence ID" value="QEG34313.1"/>
    <property type="molecule type" value="Genomic_DNA"/>
</dbReference>
<dbReference type="Pfam" id="PF13603">
    <property type="entry name" value="tRNA-synt_1_2"/>
    <property type="match status" value="1"/>
</dbReference>
<keyword evidence="5 9" id="KW-0067">ATP-binding</keyword>
<comment type="catalytic activity">
    <reaction evidence="8 9">
        <text>tRNA(Leu) + L-leucine + ATP = L-leucyl-tRNA(Leu) + AMP + diphosphate</text>
        <dbReference type="Rhea" id="RHEA:11688"/>
        <dbReference type="Rhea" id="RHEA-COMP:9613"/>
        <dbReference type="Rhea" id="RHEA-COMP:9622"/>
        <dbReference type="ChEBI" id="CHEBI:30616"/>
        <dbReference type="ChEBI" id="CHEBI:33019"/>
        <dbReference type="ChEBI" id="CHEBI:57427"/>
        <dbReference type="ChEBI" id="CHEBI:78442"/>
        <dbReference type="ChEBI" id="CHEBI:78494"/>
        <dbReference type="ChEBI" id="CHEBI:456215"/>
        <dbReference type="EC" id="6.1.1.4"/>
    </reaction>
</comment>
<dbReference type="InterPro" id="IPR025709">
    <property type="entry name" value="Leu_tRNA-synth_edit"/>
</dbReference>
<dbReference type="EC" id="6.1.1.4" evidence="9"/>
<dbReference type="PANTHER" id="PTHR43740">
    <property type="entry name" value="LEUCYL-TRNA SYNTHETASE"/>
    <property type="match status" value="1"/>
</dbReference>
<evidence type="ECO:0000256" key="6">
    <source>
        <dbReference type="ARBA" id="ARBA00022917"/>
    </source>
</evidence>
<evidence type="ECO:0000256" key="4">
    <source>
        <dbReference type="ARBA" id="ARBA00022741"/>
    </source>
</evidence>
<keyword evidence="2 9" id="KW-0963">Cytoplasm</keyword>
<feature type="binding site" evidence="9">
    <location>
        <position position="733"/>
    </location>
    <ligand>
        <name>ATP</name>
        <dbReference type="ChEBI" id="CHEBI:30616"/>
    </ligand>
</feature>
<evidence type="ECO:0000313" key="14">
    <source>
        <dbReference type="EMBL" id="QEG34313.1"/>
    </source>
</evidence>
<dbReference type="CDD" id="cd07958">
    <property type="entry name" value="Anticodon_Ia_Leu_BEm"/>
    <property type="match status" value="1"/>
</dbReference>
<dbReference type="Pfam" id="PF00133">
    <property type="entry name" value="tRNA-synt_1"/>
    <property type="match status" value="2"/>
</dbReference>
<dbReference type="SUPFAM" id="SSF47323">
    <property type="entry name" value="Anticodon-binding domain of a subclass of class I aminoacyl-tRNA synthetases"/>
    <property type="match status" value="1"/>
</dbReference>
<dbReference type="InterPro" id="IPR014729">
    <property type="entry name" value="Rossmann-like_a/b/a_fold"/>
</dbReference>
<dbReference type="FunFam" id="1.10.730.10:FF:000011">
    <property type="entry name" value="Leucine--tRNA ligase chloroplastic/mitochondrial"/>
    <property type="match status" value="1"/>
</dbReference>
<dbReference type="InterPro" id="IPR013155">
    <property type="entry name" value="M/V/L/I-tRNA-synth_anticd-bd"/>
</dbReference>
<comment type="similarity">
    <text evidence="1 9 10">Belongs to the class-I aminoacyl-tRNA synthetase family.</text>
</comment>
<dbReference type="NCBIfam" id="TIGR00396">
    <property type="entry name" value="leuS_bact"/>
    <property type="match status" value="1"/>
</dbReference>
<evidence type="ECO:0000313" key="15">
    <source>
        <dbReference type="Proteomes" id="UP000323917"/>
    </source>
</evidence>